<dbReference type="EC" id="2.7.7.9" evidence="2"/>
<dbReference type="Gene3D" id="3.90.550.10">
    <property type="entry name" value="Spore Coat Polysaccharide Biosynthesis Protein SpsA, Chain A"/>
    <property type="match status" value="1"/>
</dbReference>
<keyword evidence="8" id="KW-1185">Reference proteome</keyword>
<sequence length="268" mass="29973">MVKKAIIPAAGYGTRSLPITKVIPKEMFPIGVKPAIQYVVEEALDSGIEHILIIVSRSKSMIVDYFDESLELDTFLEQSNKQHLKSKLQIPKNQLHYTRQPYAKGLGDAIRLGETFIGDEPFAVLLPDDIIVSEEKPGLRELIHVFEQTGSSVIGLKEVEEKFLHQYGVIGGTKESEGIYKIQEMIEKPKKQAPSNLAVVGRYVLNPSIFFYLKKINPGAGGELQLTDAIKELIKKEICFGKVLTGDRYDIGNVNDYINIVNLMKPDN</sequence>
<dbReference type="PANTHER" id="PTHR43197">
    <property type="entry name" value="UTP--GLUCOSE-1-PHOSPHATE URIDYLYLTRANSFERASE"/>
    <property type="match status" value="1"/>
</dbReference>
<evidence type="ECO:0000256" key="5">
    <source>
        <dbReference type="ARBA" id="ARBA00048128"/>
    </source>
</evidence>
<comment type="catalytic activity">
    <reaction evidence="5">
        <text>alpha-D-glucose 1-phosphate + UTP + H(+) = UDP-alpha-D-glucose + diphosphate</text>
        <dbReference type="Rhea" id="RHEA:19889"/>
        <dbReference type="ChEBI" id="CHEBI:15378"/>
        <dbReference type="ChEBI" id="CHEBI:33019"/>
        <dbReference type="ChEBI" id="CHEBI:46398"/>
        <dbReference type="ChEBI" id="CHEBI:58601"/>
        <dbReference type="ChEBI" id="CHEBI:58885"/>
        <dbReference type="EC" id="2.7.7.9"/>
    </reaction>
</comment>
<evidence type="ECO:0000256" key="2">
    <source>
        <dbReference type="ARBA" id="ARBA00012415"/>
    </source>
</evidence>
<dbReference type="Pfam" id="PF00483">
    <property type="entry name" value="NTP_transferase"/>
    <property type="match status" value="1"/>
</dbReference>
<dbReference type="SUPFAM" id="SSF53448">
    <property type="entry name" value="Nucleotide-diphospho-sugar transferases"/>
    <property type="match status" value="1"/>
</dbReference>
<dbReference type="PANTHER" id="PTHR43197:SF1">
    <property type="entry name" value="UTP--GLUCOSE-1-PHOSPHATE URIDYLYLTRANSFERASE"/>
    <property type="match status" value="1"/>
</dbReference>
<evidence type="ECO:0000313" key="8">
    <source>
        <dbReference type="Proteomes" id="UP001225646"/>
    </source>
</evidence>
<reference evidence="7 8" key="1">
    <citation type="submission" date="2023-07" db="EMBL/GenBank/DDBJ databases">
        <title>Genomic Encyclopedia of Type Strains, Phase IV (KMG-IV): sequencing the most valuable type-strain genomes for metagenomic binning, comparative biology and taxonomic classification.</title>
        <authorList>
            <person name="Goeker M."/>
        </authorList>
    </citation>
    <scope>NUCLEOTIDE SEQUENCE [LARGE SCALE GENOMIC DNA]</scope>
    <source>
        <strain evidence="7 8">DSM 19092</strain>
    </source>
</reference>
<dbReference type="Proteomes" id="UP001225646">
    <property type="component" value="Unassembled WGS sequence"/>
</dbReference>
<protein>
    <recommendedName>
        <fullName evidence="2">UTP--glucose-1-phosphate uridylyltransferase</fullName>
        <ecNumber evidence="2">2.7.7.9</ecNumber>
    </recommendedName>
</protein>
<evidence type="ECO:0000313" key="7">
    <source>
        <dbReference type="EMBL" id="MDQ0162479.1"/>
    </source>
</evidence>
<dbReference type="InterPro" id="IPR005771">
    <property type="entry name" value="GalU_uridylyltTrfase_bac/arc"/>
</dbReference>
<evidence type="ECO:0000256" key="4">
    <source>
        <dbReference type="ARBA" id="ARBA00022695"/>
    </source>
</evidence>
<evidence type="ECO:0000256" key="3">
    <source>
        <dbReference type="ARBA" id="ARBA00022679"/>
    </source>
</evidence>
<keyword evidence="3 7" id="KW-0808">Transferase</keyword>
<dbReference type="CDD" id="cd02541">
    <property type="entry name" value="UGPase_prokaryotic"/>
    <property type="match status" value="1"/>
</dbReference>
<gene>
    <name evidence="7" type="ORF">J2S06_001556</name>
</gene>
<organism evidence="7 8">
    <name type="scientific">Aeribacillus alveayuensis</name>
    <dbReference type="NCBI Taxonomy" id="279215"/>
    <lineage>
        <taxon>Bacteria</taxon>
        <taxon>Bacillati</taxon>
        <taxon>Bacillota</taxon>
        <taxon>Bacilli</taxon>
        <taxon>Bacillales</taxon>
        <taxon>Bacillaceae</taxon>
        <taxon>Aeribacillus</taxon>
    </lineage>
</organism>
<dbReference type="RefSeq" id="WP_419151897.1">
    <property type="nucleotide sequence ID" value="NZ_JAUSTR010000004.1"/>
</dbReference>
<accession>A0ABT9VNC8</accession>
<keyword evidence="4 7" id="KW-0548">Nucleotidyltransferase</keyword>
<dbReference type="InterPro" id="IPR029044">
    <property type="entry name" value="Nucleotide-diphossugar_trans"/>
</dbReference>
<comment type="caution">
    <text evidence="7">The sequence shown here is derived from an EMBL/GenBank/DDBJ whole genome shotgun (WGS) entry which is preliminary data.</text>
</comment>
<name>A0ABT9VNC8_9BACI</name>
<proteinExistence type="inferred from homology"/>
<evidence type="ECO:0000256" key="1">
    <source>
        <dbReference type="ARBA" id="ARBA00006890"/>
    </source>
</evidence>
<comment type="similarity">
    <text evidence="1">Belongs to the UDPGP type 2 family.</text>
</comment>
<evidence type="ECO:0000259" key="6">
    <source>
        <dbReference type="Pfam" id="PF00483"/>
    </source>
</evidence>
<dbReference type="InterPro" id="IPR005835">
    <property type="entry name" value="NTP_transferase_dom"/>
</dbReference>
<dbReference type="EMBL" id="JAUSTR010000004">
    <property type="protein sequence ID" value="MDQ0162479.1"/>
    <property type="molecule type" value="Genomic_DNA"/>
</dbReference>
<feature type="domain" description="Nucleotidyl transferase" evidence="6">
    <location>
        <begin position="4"/>
        <end position="261"/>
    </location>
</feature>
<dbReference type="GO" id="GO:0003983">
    <property type="term" value="F:UTP:glucose-1-phosphate uridylyltransferase activity"/>
    <property type="evidence" value="ECO:0007669"/>
    <property type="project" value="UniProtKB-EC"/>
</dbReference>